<proteinExistence type="predicted"/>
<protein>
    <submittedName>
        <fullName evidence="1">Uncharacterized protein</fullName>
    </submittedName>
</protein>
<keyword evidence="2" id="KW-1185">Reference proteome</keyword>
<dbReference type="OrthoDB" id="2428112at2"/>
<sequence>MKSETKTVSGLNLNFWKQDEHTIHISIKNPHAGKDSWLTSIESTEKHDGKQMARTHDNLFRDLKAILEANGKWQ</sequence>
<dbReference type="AlphaFoldDB" id="A0A7W8CQU4"/>
<evidence type="ECO:0000313" key="2">
    <source>
        <dbReference type="Proteomes" id="UP000525923"/>
    </source>
</evidence>
<dbReference type="Proteomes" id="UP000525923">
    <property type="component" value="Unassembled WGS sequence"/>
</dbReference>
<comment type="caution">
    <text evidence="1">The sequence shown here is derived from an EMBL/GenBank/DDBJ whole genome shotgun (WGS) entry which is preliminary data.</text>
</comment>
<accession>A0A7W8CQU4</accession>
<gene>
    <name evidence="1" type="ORF">HNQ44_001364</name>
</gene>
<reference evidence="1 2" key="1">
    <citation type="submission" date="2020-08" db="EMBL/GenBank/DDBJ databases">
        <title>Genomic Encyclopedia of Type Strains, Phase IV (KMG-IV): sequencing the most valuable type-strain genomes for metagenomic binning, comparative biology and taxonomic classification.</title>
        <authorList>
            <person name="Goeker M."/>
        </authorList>
    </citation>
    <scope>NUCLEOTIDE SEQUENCE [LARGE SCALE GENOMIC DNA]</scope>
    <source>
        <strain evidence="1 2">DSM 15895</strain>
    </source>
</reference>
<organism evidence="1 2">
    <name type="scientific">Planococcus koreensis</name>
    <dbReference type="NCBI Taxonomy" id="112331"/>
    <lineage>
        <taxon>Bacteria</taxon>
        <taxon>Bacillati</taxon>
        <taxon>Bacillota</taxon>
        <taxon>Bacilli</taxon>
        <taxon>Bacillales</taxon>
        <taxon>Caryophanaceae</taxon>
        <taxon>Planococcus</taxon>
    </lineage>
</organism>
<dbReference type="EMBL" id="JACHHE010000003">
    <property type="protein sequence ID" value="MBB5179940.1"/>
    <property type="molecule type" value="Genomic_DNA"/>
</dbReference>
<dbReference type="RefSeq" id="WP_135504296.1">
    <property type="nucleotide sequence ID" value="NZ_JACHHE010000003.1"/>
</dbReference>
<name>A0A7W8CQU4_9BACL</name>
<evidence type="ECO:0000313" key="1">
    <source>
        <dbReference type="EMBL" id="MBB5179940.1"/>
    </source>
</evidence>